<accession>A0A815RKP3</accession>
<dbReference type="InterPro" id="IPR016135">
    <property type="entry name" value="UBQ-conjugating_enzyme/RWD"/>
</dbReference>
<dbReference type="PROSITE" id="PS50127">
    <property type="entry name" value="UBC_2"/>
    <property type="match status" value="1"/>
</dbReference>
<dbReference type="EMBL" id="CAJOBB010005237">
    <property type="protein sequence ID" value="CAF4121068.1"/>
    <property type="molecule type" value="Genomic_DNA"/>
</dbReference>
<gene>
    <name evidence="2" type="ORF">IZO911_LOCUS43871</name>
    <name evidence="3" type="ORF">KXQ929_LOCUS35642</name>
</gene>
<dbReference type="InterPro" id="IPR050113">
    <property type="entry name" value="Ub_conjugating_enzyme"/>
</dbReference>
<evidence type="ECO:0000313" key="3">
    <source>
        <dbReference type="EMBL" id="CAF4121068.1"/>
    </source>
</evidence>
<dbReference type="InterPro" id="IPR000608">
    <property type="entry name" value="UBC"/>
</dbReference>
<dbReference type="Pfam" id="PF00179">
    <property type="entry name" value="UQ_con"/>
    <property type="match status" value="1"/>
</dbReference>
<dbReference type="Proteomes" id="UP000663860">
    <property type="component" value="Unassembled WGS sequence"/>
</dbReference>
<dbReference type="Proteomes" id="UP000663868">
    <property type="component" value="Unassembled WGS sequence"/>
</dbReference>
<dbReference type="EMBL" id="CAJNOE010002335">
    <property type="protein sequence ID" value="CAF1478804.1"/>
    <property type="molecule type" value="Genomic_DNA"/>
</dbReference>
<evidence type="ECO:0000259" key="1">
    <source>
        <dbReference type="PROSITE" id="PS50127"/>
    </source>
</evidence>
<comment type="caution">
    <text evidence="2">The sequence shown here is derived from an EMBL/GenBank/DDBJ whole genome shotgun (WGS) entry which is preliminary data.</text>
</comment>
<dbReference type="AlphaFoldDB" id="A0A815RKP3"/>
<dbReference type="SMART" id="SM00212">
    <property type="entry name" value="UBCc"/>
    <property type="match status" value="1"/>
</dbReference>
<sequence>MTSIGRLLKEWKEFQRNAPGYIFAEPMNDDMFNWRAKNIGPPDTPFAGGIFIVDISFSQKHPIEPPQCVMKTKMFHRNISSTGKISISIFEKDWIPVLTIRSILLSIYSILDDPLMDNPINHEAARCFSENPTKYDSSVRECTLNHANESSIPDENE</sequence>
<dbReference type="Gene3D" id="3.10.110.10">
    <property type="entry name" value="Ubiquitin Conjugating Enzyme"/>
    <property type="match status" value="1"/>
</dbReference>
<dbReference type="SUPFAM" id="SSF54495">
    <property type="entry name" value="UBC-like"/>
    <property type="match status" value="1"/>
</dbReference>
<reference evidence="2" key="1">
    <citation type="submission" date="2021-02" db="EMBL/GenBank/DDBJ databases">
        <authorList>
            <person name="Nowell W R."/>
        </authorList>
    </citation>
    <scope>NUCLEOTIDE SEQUENCE</scope>
</reference>
<organism evidence="2 4">
    <name type="scientific">Adineta steineri</name>
    <dbReference type="NCBI Taxonomy" id="433720"/>
    <lineage>
        <taxon>Eukaryota</taxon>
        <taxon>Metazoa</taxon>
        <taxon>Spiralia</taxon>
        <taxon>Gnathifera</taxon>
        <taxon>Rotifera</taxon>
        <taxon>Eurotatoria</taxon>
        <taxon>Bdelloidea</taxon>
        <taxon>Adinetida</taxon>
        <taxon>Adinetidae</taxon>
        <taxon>Adineta</taxon>
    </lineage>
</organism>
<protein>
    <recommendedName>
        <fullName evidence="1">UBC core domain-containing protein</fullName>
    </recommendedName>
</protein>
<dbReference type="PANTHER" id="PTHR24067">
    <property type="entry name" value="UBIQUITIN-CONJUGATING ENZYME E2"/>
    <property type="match status" value="1"/>
</dbReference>
<name>A0A815RKP3_9BILA</name>
<evidence type="ECO:0000313" key="2">
    <source>
        <dbReference type="EMBL" id="CAF1478804.1"/>
    </source>
</evidence>
<feature type="domain" description="UBC core" evidence="1">
    <location>
        <begin position="2"/>
        <end position="148"/>
    </location>
</feature>
<evidence type="ECO:0000313" key="4">
    <source>
        <dbReference type="Proteomes" id="UP000663860"/>
    </source>
</evidence>
<proteinExistence type="predicted"/>